<keyword evidence="2" id="KW-1185">Reference proteome</keyword>
<organism evidence="1 2">
    <name type="scientific">Peribacillus deserti</name>
    <dbReference type="NCBI Taxonomy" id="673318"/>
    <lineage>
        <taxon>Bacteria</taxon>
        <taxon>Bacillati</taxon>
        <taxon>Bacillota</taxon>
        <taxon>Bacilli</taxon>
        <taxon>Bacillales</taxon>
        <taxon>Bacillaceae</taxon>
        <taxon>Peribacillus</taxon>
    </lineage>
</organism>
<proteinExistence type="predicted"/>
<protein>
    <submittedName>
        <fullName evidence="1">LytR family transcriptional regulator</fullName>
    </submittedName>
</protein>
<evidence type="ECO:0000313" key="2">
    <source>
        <dbReference type="Proteomes" id="UP000234748"/>
    </source>
</evidence>
<name>A0A2N5MBP5_9BACI</name>
<evidence type="ECO:0000313" key="1">
    <source>
        <dbReference type="EMBL" id="PLT31767.1"/>
    </source>
</evidence>
<dbReference type="OrthoDB" id="2649190at2"/>
<dbReference type="Proteomes" id="UP000234748">
    <property type="component" value="Unassembled WGS sequence"/>
</dbReference>
<sequence>MKLFDSLPKSIKKTLRYINQDLDSLHKLEELQATLNHYIEKRKRQLKKGS</sequence>
<accession>A0A2N5MBP5</accession>
<gene>
    <name evidence="1" type="ORF">CUU66_00985</name>
</gene>
<reference evidence="1 2" key="1">
    <citation type="submission" date="2017-11" db="EMBL/GenBank/DDBJ databases">
        <title>Comparitive Functional Genomics of Dry Heat Resistant strains isolated from the Viking Spacecraft.</title>
        <authorList>
            <person name="Seuylemezian A."/>
            <person name="Cooper K."/>
            <person name="Vaishampayan P."/>
        </authorList>
    </citation>
    <scope>NUCLEOTIDE SEQUENCE [LARGE SCALE GENOMIC DNA]</scope>
    <source>
        <strain evidence="1 2">V1-29</strain>
    </source>
</reference>
<dbReference type="AlphaFoldDB" id="A0A2N5MBP5"/>
<comment type="caution">
    <text evidence="1">The sequence shown here is derived from an EMBL/GenBank/DDBJ whole genome shotgun (WGS) entry which is preliminary data.</text>
</comment>
<dbReference type="EMBL" id="PGUY01000002">
    <property type="protein sequence ID" value="PLT31767.1"/>
    <property type="molecule type" value="Genomic_DNA"/>
</dbReference>
<dbReference type="RefSeq" id="WP_101639815.1">
    <property type="nucleotide sequence ID" value="NZ_PGUY01000002.1"/>
</dbReference>